<evidence type="ECO:0000313" key="4">
    <source>
        <dbReference type="Proteomes" id="UP000662747"/>
    </source>
</evidence>
<keyword evidence="2" id="KW-0732">Signal</keyword>
<feature type="region of interest" description="Disordered" evidence="1">
    <location>
        <begin position="190"/>
        <end position="209"/>
    </location>
</feature>
<proteinExistence type="predicted"/>
<dbReference type="RefSeq" id="WP_206723230.1">
    <property type="nucleotide sequence ID" value="NZ_CP071090.1"/>
</dbReference>
<evidence type="ECO:0008006" key="5">
    <source>
        <dbReference type="Google" id="ProtNLM"/>
    </source>
</evidence>
<sequence length="209" mass="22636">MSRIHGGAVMVLGMLAVMSVASEARADEVIYQFRTEEDPANPPDMAVCAAAPFQSNVFLGASVYVPLHRPRDGKVVYEGRKRVGSATACVRLTDFTFPPGQQVPFYARFNLPDGSFTASGTCTLVSNNVPEAGLVLAGCALKLVGVPRGFVGGTVSSTSVFNPFKLPGYATGSYYTLYAFRDGYRRSAREEWEERDEWEAADRASEAAR</sequence>
<evidence type="ECO:0000256" key="2">
    <source>
        <dbReference type="SAM" id="SignalP"/>
    </source>
</evidence>
<evidence type="ECO:0000256" key="1">
    <source>
        <dbReference type="SAM" id="MobiDB-lite"/>
    </source>
</evidence>
<feature type="chain" id="PRO_5047467080" description="Lipoprotein" evidence="2">
    <location>
        <begin position="27"/>
        <end position="209"/>
    </location>
</feature>
<evidence type="ECO:0000313" key="3">
    <source>
        <dbReference type="EMBL" id="QSQ21653.1"/>
    </source>
</evidence>
<organism evidence="3 4">
    <name type="scientific">Pyxidicoccus parkwayensis</name>
    <dbReference type="NCBI Taxonomy" id="2813578"/>
    <lineage>
        <taxon>Bacteria</taxon>
        <taxon>Pseudomonadati</taxon>
        <taxon>Myxococcota</taxon>
        <taxon>Myxococcia</taxon>
        <taxon>Myxococcales</taxon>
        <taxon>Cystobacterineae</taxon>
        <taxon>Myxococcaceae</taxon>
        <taxon>Pyxidicoccus</taxon>
    </lineage>
</organism>
<keyword evidence="4" id="KW-1185">Reference proteome</keyword>
<accession>A0ABX7P005</accession>
<reference evidence="3 4" key="1">
    <citation type="submission" date="2021-02" db="EMBL/GenBank/DDBJ databases">
        <title>De Novo genome assembly of isolated myxobacteria.</title>
        <authorList>
            <person name="Stevens D.C."/>
        </authorList>
    </citation>
    <scope>NUCLEOTIDE SEQUENCE [LARGE SCALE GENOMIC DNA]</scope>
    <source>
        <strain evidence="4">SCPEA02</strain>
    </source>
</reference>
<gene>
    <name evidence="3" type="ORF">JY651_41880</name>
</gene>
<protein>
    <recommendedName>
        <fullName evidence="5">Lipoprotein</fullName>
    </recommendedName>
</protein>
<dbReference type="EMBL" id="CP071090">
    <property type="protein sequence ID" value="QSQ21653.1"/>
    <property type="molecule type" value="Genomic_DNA"/>
</dbReference>
<dbReference type="Proteomes" id="UP000662747">
    <property type="component" value="Chromosome"/>
</dbReference>
<feature type="signal peptide" evidence="2">
    <location>
        <begin position="1"/>
        <end position="26"/>
    </location>
</feature>
<name>A0ABX7P005_9BACT</name>